<comment type="caution">
    <text evidence="2">The sequence shown here is derived from an EMBL/GenBank/DDBJ whole genome shotgun (WGS) entry which is preliminary data.</text>
</comment>
<sequence>SMPPKRRGMGKVNGGRKRKGKEKKEEGETPSKKRLTNDDGMKTMEEDIEPMIEMDYDDRPSTSGDTEKRRENETHSKICDDEPSSSKDIARRGIPQFVVNIIEKKAKEKASAVEDTSSPSGILHDEGDKRAATMRELTTLLRILSRGRYEEITEGEAQAAIANTGTEERRNVEEETESSESEDEWEEMELADPEGEGETSNKNIEVR</sequence>
<feature type="compositionally biased region" description="Polar residues" evidence="1">
    <location>
        <begin position="198"/>
        <end position="207"/>
    </location>
</feature>
<dbReference type="EMBL" id="BTSX01000004">
    <property type="protein sequence ID" value="GMS95631.1"/>
    <property type="molecule type" value="Genomic_DNA"/>
</dbReference>
<feature type="compositionally biased region" description="Acidic residues" evidence="1">
    <location>
        <begin position="174"/>
        <end position="197"/>
    </location>
</feature>
<feature type="non-terminal residue" evidence="2">
    <location>
        <position position="1"/>
    </location>
</feature>
<feature type="compositionally biased region" description="Basic and acidic residues" evidence="1">
    <location>
        <begin position="22"/>
        <end position="45"/>
    </location>
</feature>
<feature type="region of interest" description="Disordered" evidence="1">
    <location>
        <begin position="106"/>
        <end position="129"/>
    </location>
</feature>
<evidence type="ECO:0000256" key="1">
    <source>
        <dbReference type="SAM" id="MobiDB-lite"/>
    </source>
</evidence>
<reference evidence="2" key="1">
    <citation type="submission" date="2023-10" db="EMBL/GenBank/DDBJ databases">
        <title>Genome assembly of Pristionchus species.</title>
        <authorList>
            <person name="Yoshida K."/>
            <person name="Sommer R.J."/>
        </authorList>
    </citation>
    <scope>NUCLEOTIDE SEQUENCE</scope>
    <source>
        <strain evidence="2">RS0144</strain>
    </source>
</reference>
<feature type="compositionally biased region" description="Acidic residues" evidence="1">
    <location>
        <begin position="46"/>
        <end position="56"/>
    </location>
</feature>
<dbReference type="AlphaFoldDB" id="A0AAV5TMT7"/>
<feature type="region of interest" description="Disordered" evidence="1">
    <location>
        <begin position="150"/>
        <end position="207"/>
    </location>
</feature>
<organism evidence="2 3">
    <name type="scientific">Pristionchus entomophagus</name>
    <dbReference type="NCBI Taxonomy" id="358040"/>
    <lineage>
        <taxon>Eukaryota</taxon>
        <taxon>Metazoa</taxon>
        <taxon>Ecdysozoa</taxon>
        <taxon>Nematoda</taxon>
        <taxon>Chromadorea</taxon>
        <taxon>Rhabditida</taxon>
        <taxon>Rhabditina</taxon>
        <taxon>Diplogasteromorpha</taxon>
        <taxon>Diplogasteroidea</taxon>
        <taxon>Neodiplogasteridae</taxon>
        <taxon>Pristionchus</taxon>
    </lineage>
</organism>
<gene>
    <name evidence="2" type="ORF">PENTCL1PPCAC_17806</name>
</gene>
<evidence type="ECO:0000313" key="2">
    <source>
        <dbReference type="EMBL" id="GMS95631.1"/>
    </source>
</evidence>
<feature type="compositionally biased region" description="Basic and acidic residues" evidence="1">
    <location>
        <begin position="57"/>
        <end position="91"/>
    </location>
</feature>
<protein>
    <submittedName>
        <fullName evidence="2">Uncharacterized protein</fullName>
    </submittedName>
</protein>
<dbReference type="Proteomes" id="UP001432027">
    <property type="component" value="Unassembled WGS sequence"/>
</dbReference>
<name>A0AAV5TMT7_9BILA</name>
<feature type="compositionally biased region" description="Basic residues" evidence="1">
    <location>
        <begin position="1"/>
        <end position="21"/>
    </location>
</feature>
<proteinExistence type="predicted"/>
<accession>A0AAV5TMT7</accession>
<feature type="non-terminal residue" evidence="2">
    <location>
        <position position="207"/>
    </location>
</feature>
<keyword evidence="3" id="KW-1185">Reference proteome</keyword>
<feature type="region of interest" description="Disordered" evidence="1">
    <location>
        <begin position="1"/>
        <end position="93"/>
    </location>
</feature>
<evidence type="ECO:0000313" key="3">
    <source>
        <dbReference type="Proteomes" id="UP001432027"/>
    </source>
</evidence>